<dbReference type="GO" id="GO:0004560">
    <property type="term" value="F:alpha-L-fucosidase activity"/>
    <property type="evidence" value="ECO:0007669"/>
    <property type="project" value="UniProtKB-EC"/>
</dbReference>
<dbReference type="InterPro" id="IPR016286">
    <property type="entry name" value="FUC_metazoa-typ"/>
</dbReference>
<evidence type="ECO:0000256" key="4">
    <source>
        <dbReference type="ARBA" id="ARBA00022729"/>
    </source>
</evidence>
<proteinExistence type="inferred from homology"/>
<dbReference type="PANTHER" id="PTHR10030">
    <property type="entry name" value="ALPHA-L-FUCOSIDASE"/>
    <property type="match status" value="1"/>
</dbReference>
<evidence type="ECO:0000259" key="8">
    <source>
        <dbReference type="Pfam" id="PF01120"/>
    </source>
</evidence>
<dbReference type="SUPFAM" id="SSF51445">
    <property type="entry name" value="(Trans)glycosidases"/>
    <property type="match status" value="1"/>
</dbReference>
<protein>
    <recommendedName>
        <fullName evidence="3">alpha-L-fucosidase</fullName>
        <ecNumber evidence="3">3.2.1.51</ecNumber>
    </recommendedName>
</protein>
<evidence type="ECO:0000256" key="7">
    <source>
        <dbReference type="SAM" id="MobiDB-lite"/>
    </source>
</evidence>
<evidence type="ECO:0000313" key="9">
    <source>
        <dbReference type="EMBL" id="ORY61737.1"/>
    </source>
</evidence>
<evidence type="ECO:0000256" key="3">
    <source>
        <dbReference type="ARBA" id="ARBA00012662"/>
    </source>
</evidence>
<dbReference type="PANTHER" id="PTHR10030:SF37">
    <property type="entry name" value="ALPHA-L-FUCOSIDASE-RELATED"/>
    <property type="match status" value="1"/>
</dbReference>
<evidence type="ECO:0000256" key="2">
    <source>
        <dbReference type="ARBA" id="ARBA00007951"/>
    </source>
</evidence>
<dbReference type="EMBL" id="MCFJ01000010">
    <property type="protein sequence ID" value="ORY61737.1"/>
    <property type="molecule type" value="Genomic_DNA"/>
</dbReference>
<evidence type="ECO:0000256" key="5">
    <source>
        <dbReference type="ARBA" id="ARBA00022801"/>
    </source>
</evidence>
<dbReference type="InterPro" id="IPR017853">
    <property type="entry name" value="GH"/>
</dbReference>
<keyword evidence="4" id="KW-0732">Signal</keyword>
<dbReference type="InParanoid" id="A0A1Y2DR79"/>
<dbReference type="Gene3D" id="3.20.20.80">
    <property type="entry name" value="Glycosidases"/>
    <property type="match status" value="1"/>
</dbReference>
<evidence type="ECO:0000256" key="6">
    <source>
        <dbReference type="ARBA" id="ARBA00023295"/>
    </source>
</evidence>
<dbReference type="GO" id="GO:0006004">
    <property type="term" value="P:fucose metabolic process"/>
    <property type="evidence" value="ECO:0007669"/>
    <property type="project" value="InterPro"/>
</dbReference>
<dbReference type="STRING" id="1141098.A0A1Y2DR79"/>
<dbReference type="EC" id="3.2.1.51" evidence="3"/>
<gene>
    <name evidence="9" type="ORF">BCR38DRAFT_459526</name>
</gene>
<dbReference type="Proteomes" id="UP000193689">
    <property type="component" value="Unassembled WGS sequence"/>
</dbReference>
<comment type="function">
    <text evidence="1">Alpha-L-fucosidase is responsible for hydrolyzing the alpha-1,6-linked fucose joined to the reducing-end N-acetylglucosamine of the carbohydrate moieties of glycoproteins.</text>
</comment>
<evidence type="ECO:0000313" key="10">
    <source>
        <dbReference type="Proteomes" id="UP000193689"/>
    </source>
</evidence>
<comment type="similarity">
    <text evidence="2">Belongs to the glycosyl hydrolase 29 family.</text>
</comment>
<reference evidence="9 10" key="1">
    <citation type="submission" date="2016-07" db="EMBL/GenBank/DDBJ databases">
        <title>Pervasive Adenine N6-methylation of Active Genes in Fungi.</title>
        <authorList>
            <consortium name="DOE Joint Genome Institute"/>
            <person name="Mondo S.J."/>
            <person name="Dannebaum R.O."/>
            <person name="Kuo R.C."/>
            <person name="Labutti K."/>
            <person name="Haridas S."/>
            <person name="Kuo A."/>
            <person name="Salamov A."/>
            <person name="Ahrendt S.R."/>
            <person name="Lipzen A."/>
            <person name="Sullivan W."/>
            <person name="Andreopoulos W.B."/>
            <person name="Clum A."/>
            <person name="Lindquist E."/>
            <person name="Daum C."/>
            <person name="Ramamoorthy G.K."/>
            <person name="Gryganskyi A."/>
            <person name="Culley D."/>
            <person name="Magnuson J.K."/>
            <person name="James T.Y."/>
            <person name="O'Malley M.A."/>
            <person name="Stajich J.E."/>
            <person name="Spatafora J.W."/>
            <person name="Visel A."/>
            <person name="Grigoriev I.V."/>
        </authorList>
    </citation>
    <scope>NUCLEOTIDE SEQUENCE [LARGE SCALE GENOMIC DNA]</scope>
    <source>
        <strain evidence="9 10">CBS 129021</strain>
    </source>
</reference>
<comment type="caution">
    <text evidence="9">The sequence shown here is derived from an EMBL/GenBank/DDBJ whole genome shotgun (WGS) entry which is preliminary data.</text>
</comment>
<dbReference type="InterPro" id="IPR057739">
    <property type="entry name" value="Glyco_hydro_29_N"/>
</dbReference>
<dbReference type="GO" id="GO:0016139">
    <property type="term" value="P:glycoside catabolic process"/>
    <property type="evidence" value="ECO:0007669"/>
    <property type="project" value="TreeGrafter"/>
</dbReference>
<accession>A0A1Y2DR79</accession>
<dbReference type="InterPro" id="IPR000933">
    <property type="entry name" value="Glyco_hydro_29"/>
</dbReference>
<feature type="region of interest" description="Disordered" evidence="7">
    <location>
        <begin position="21"/>
        <end position="42"/>
    </location>
</feature>
<keyword evidence="5" id="KW-0378">Hydrolase</keyword>
<dbReference type="RefSeq" id="XP_040713814.1">
    <property type="nucleotide sequence ID" value="XM_040862299.1"/>
</dbReference>
<dbReference type="PRINTS" id="PR00741">
    <property type="entry name" value="GLHYDRLASE29"/>
</dbReference>
<dbReference type="Pfam" id="PF01120">
    <property type="entry name" value="Alpha_L_fucos"/>
    <property type="match status" value="1"/>
</dbReference>
<keyword evidence="6" id="KW-0326">Glycosidase</keyword>
<keyword evidence="10" id="KW-1185">Reference proteome</keyword>
<organism evidence="9 10">
    <name type="scientific">Pseudomassariella vexata</name>
    <dbReference type="NCBI Taxonomy" id="1141098"/>
    <lineage>
        <taxon>Eukaryota</taxon>
        <taxon>Fungi</taxon>
        <taxon>Dikarya</taxon>
        <taxon>Ascomycota</taxon>
        <taxon>Pezizomycotina</taxon>
        <taxon>Sordariomycetes</taxon>
        <taxon>Xylariomycetidae</taxon>
        <taxon>Amphisphaeriales</taxon>
        <taxon>Pseudomassariaceae</taxon>
        <taxon>Pseudomassariella</taxon>
    </lineage>
</organism>
<dbReference type="GeneID" id="63778511"/>
<dbReference type="OrthoDB" id="6039950at2759"/>
<name>A0A1Y2DR79_9PEZI</name>
<dbReference type="SMART" id="SM00812">
    <property type="entry name" value="Alpha_L_fucos"/>
    <property type="match status" value="1"/>
</dbReference>
<sequence>MDPDLSRPHLTPFLNAKAFGSHPGEASLESDGHSLPAPSTIGTNGTYQSVATGIQYVFPGYTGPDNPDNILSLGQTIPVTAASYFSASLLLVSDKSDTTTTGNITLTYTDNATTVSELRVKPYFAFPIVQRGEIILPYRFPSNDIDRNATNIHEISVPLDAGKKLKTITLPETDIKTGGINVFAISLWKGAGGIRVQSVRPTQQVDDEGNQVVELLINNSGADCVSGGGLMVSVSAPGVSTVTEAKIRRLCPGDQKKARVSVSGTYTGVVKITLDYIGSALSSSFDGVEIGLSDYTTDLNSLVRHESPQWFDDAKYGIFIHWGPYAVPGWGNSTPYENYAEWFWYWSTRPNEDNTGFTDYRLRTFGPNWTYDDSFAKYTASAWDPKEWVDLFAAAGVKYFVFTTKHHDGFANFDTQPTTARNSLNYGPKRDVLKELMDAAKLYQPGLRRGTYFSMPEWFNPDYEEYGFKQWPGIIARNPFTGQEEPYTGRVEGVGDYLANIQLPQMETLAYDYETEIMWCDIGGPNLSGEFAAKWWNWARGRGRDVTINSRCGLAQVSDFDTPEYETFSSAQQYYKWESSRGMDPFSYGYNRATPPEQYMNASVIVSSLVDIVSKNGNFLLDIGPMADGSILPIEADALREAGSWIARHEEAIFNTTFWFIKSEIEGDGGGMGARFTQTEGAFYVLFLERPVVGEKGVVRVEAPVPILEGDVVSMWNVVREETNVVLEISVDDGILAKDEYCWVFKIAYAE</sequence>
<dbReference type="AlphaFoldDB" id="A0A1Y2DR79"/>
<evidence type="ECO:0000256" key="1">
    <source>
        <dbReference type="ARBA" id="ARBA00004071"/>
    </source>
</evidence>
<feature type="domain" description="Glycoside hydrolase family 29 N-terminal" evidence="8">
    <location>
        <begin position="293"/>
        <end position="650"/>
    </location>
</feature>